<comment type="catalytic activity">
    <reaction evidence="1">
        <text>ATP + protein L-histidine = ADP + protein N-phospho-L-histidine.</text>
        <dbReference type="EC" id="2.7.13.3"/>
    </reaction>
</comment>
<dbReference type="PANTHER" id="PTHR43547">
    <property type="entry name" value="TWO-COMPONENT HISTIDINE KINASE"/>
    <property type="match status" value="1"/>
</dbReference>
<dbReference type="CDD" id="cd00082">
    <property type="entry name" value="HisKA"/>
    <property type="match status" value="1"/>
</dbReference>
<evidence type="ECO:0000256" key="4">
    <source>
        <dbReference type="ARBA" id="ARBA00022777"/>
    </source>
</evidence>
<dbReference type="InterPro" id="IPR003661">
    <property type="entry name" value="HisK_dim/P_dom"/>
</dbReference>
<gene>
    <name evidence="7" type="primary">zraS_1</name>
    <name evidence="7" type="ORF">C1752_00297</name>
</gene>
<evidence type="ECO:0000313" key="7">
    <source>
        <dbReference type="EMBL" id="PZD75250.1"/>
    </source>
</evidence>
<dbReference type="OrthoDB" id="9815750at2"/>
<dbReference type="AlphaFoldDB" id="A0A2W1JPI5"/>
<comment type="caution">
    <text evidence="7">The sequence shown here is derived from an EMBL/GenBank/DDBJ whole genome shotgun (WGS) entry which is preliminary data.</text>
</comment>
<keyword evidence="3" id="KW-0597">Phosphoprotein</keyword>
<evidence type="ECO:0000259" key="6">
    <source>
        <dbReference type="PROSITE" id="PS50109"/>
    </source>
</evidence>
<dbReference type="InterPro" id="IPR036890">
    <property type="entry name" value="HATPase_C_sf"/>
</dbReference>
<keyword evidence="5" id="KW-0902">Two-component regulatory system</keyword>
<keyword evidence="7" id="KW-0808">Transferase</keyword>
<dbReference type="SUPFAM" id="SSF47384">
    <property type="entry name" value="Homodimeric domain of signal transducing histidine kinase"/>
    <property type="match status" value="1"/>
</dbReference>
<dbReference type="InterPro" id="IPR003594">
    <property type="entry name" value="HATPase_dom"/>
</dbReference>
<dbReference type="EMBL" id="PQWO01000001">
    <property type="protein sequence ID" value="PZD75250.1"/>
    <property type="molecule type" value="Genomic_DNA"/>
</dbReference>
<dbReference type="SUPFAM" id="SSF55874">
    <property type="entry name" value="ATPase domain of HSP90 chaperone/DNA topoisomerase II/histidine kinase"/>
    <property type="match status" value="1"/>
</dbReference>
<keyword evidence="4" id="KW-0418">Kinase</keyword>
<evidence type="ECO:0000313" key="8">
    <source>
        <dbReference type="Proteomes" id="UP000248857"/>
    </source>
</evidence>
<dbReference type="Pfam" id="PF02518">
    <property type="entry name" value="HATPase_c"/>
    <property type="match status" value="1"/>
</dbReference>
<feature type="domain" description="Histidine kinase" evidence="6">
    <location>
        <begin position="39"/>
        <end position="245"/>
    </location>
</feature>
<dbReference type="InterPro" id="IPR005467">
    <property type="entry name" value="His_kinase_dom"/>
</dbReference>
<dbReference type="RefSeq" id="WP_110984280.1">
    <property type="nucleotide sequence ID" value="NZ_CAWNWM010000001.1"/>
</dbReference>
<evidence type="ECO:0000256" key="1">
    <source>
        <dbReference type="ARBA" id="ARBA00000085"/>
    </source>
</evidence>
<accession>A0A2W1JPI5</accession>
<dbReference type="Pfam" id="PF00512">
    <property type="entry name" value="HisKA"/>
    <property type="match status" value="1"/>
</dbReference>
<dbReference type="GO" id="GO:0000155">
    <property type="term" value="F:phosphorelay sensor kinase activity"/>
    <property type="evidence" value="ECO:0007669"/>
    <property type="project" value="InterPro"/>
</dbReference>
<keyword evidence="8" id="KW-1185">Reference proteome</keyword>
<dbReference type="Proteomes" id="UP000248857">
    <property type="component" value="Unassembled WGS sequence"/>
</dbReference>
<dbReference type="InterPro" id="IPR004358">
    <property type="entry name" value="Sig_transdc_His_kin-like_C"/>
</dbReference>
<sequence>MSSIKPSIAPQLATRQQVMDPEQVYHHQRLADLGAFSAMMVHELRNPLTTLMMALDHFQSLELQPSSQERLDLAISEVDHLGELLNSILNYSKYQSLNRQLLELNDFVQTVLDEWDVTPAAATRKLSFTRADENLTVLIDPAKFKQVLINLVRNAVEATQPGESICCTVFKTDAKAYIQIQNPAPLIPPSEIEKLANPFFSTKQSGTGLGLAIVKQLVEAHQGDFIVESDVQNGVCVCIGLSFEAAF</sequence>
<dbReference type="PRINTS" id="PR00344">
    <property type="entry name" value="BCTRLSENSOR"/>
</dbReference>
<protein>
    <recommendedName>
        <fullName evidence="2">histidine kinase</fullName>
        <ecNumber evidence="2">2.7.13.3</ecNumber>
    </recommendedName>
</protein>
<organism evidence="7 8">
    <name type="scientific">Acaryochloris thomasi RCC1774</name>
    <dbReference type="NCBI Taxonomy" id="1764569"/>
    <lineage>
        <taxon>Bacteria</taxon>
        <taxon>Bacillati</taxon>
        <taxon>Cyanobacteriota</taxon>
        <taxon>Cyanophyceae</taxon>
        <taxon>Acaryochloridales</taxon>
        <taxon>Acaryochloridaceae</taxon>
        <taxon>Acaryochloris</taxon>
        <taxon>Acaryochloris thomasi</taxon>
    </lineage>
</organism>
<evidence type="ECO:0000256" key="2">
    <source>
        <dbReference type="ARBA" id="ARBA00012438"/>
    </source>
</evidence>
<name>A0A2W1JPI5_9CYAN</name>
<dbReference type="Gene3D" id="1.10.287.130">
    <property type="match status" value="1"/>
</dbReference>
<dbReference type="PROSITE" id="PS50109">
    <property type="entry name" value="HIS_KIN"/>
    <property type="match status" value="1"/>
</dbReference>
<dbReference type="PANTHER" id="PTHR43547:SF2">
    <property type="entry name" value="HYBRID SIGNAL TRANSDUCTION HISTIDINE KINASE C"/>
    <property type="match status" value="1"/>
</dbReference>
<evidence type="ECO:0000256" key="5">
    <source>
        <dbReference type="ARBA" id="ARBA00023012"/>
    </source>
</evidence>
<dbReference type="SMART" id="SM00387">
    <property type="entry name" value="HATPase_c"/>
    <property type="match status" value="1"/>
</dbReference>
<dbReference type="Gene3D" id="3.30.565.10">
    <property type="entry name" value="Histidine kinase-like ATPase, C-terminal domain"/>
    <property type="match status" value="1"/>
</dbReference>
<evidence type="ECO:0000256" key="3">
    <source>
        <dbReference type="ARBA" id="ARBA00022553"/>
    </source>
</evidence>
<proteinExistence type="predicted"/>
<dbReference type="SMART" id="SM00388">
    <property type="entry name" value="HisKA"/>
    <property type="match status" value="1"/>
</dbReference>
<reference evidence="7 8" key="1">
    <citation type="journal article" date="2018" name="Sci. Rep.">
        <title>A novel species of the marine cyanobacterium Acaryochloris with a unique pigment content and lifestyle.</title>
        <authorList>
            <person name="Partensky F."/>
            <person name="Six C."/>
            <person name="Ratin M."/>
            <person name="Garczarek L."/>
            <person name="Vaulot D."/>
            <person name="Probert I."/>
            <person name="Calteau A."/>
            <person name="Gourvil P."/>
            <person name="Marie D."/>
            <person name="Grebert T."/>
            <person name="Bouchier C."/>
            <person name="Le Panse S."/>
            <person name="Gachenot M."/>
            <person name="Rodriguez F."/>
            <person name="Garrido J.L."/>
        </authorList>
    </citation>
    <scope>NUCLEOTIDE SEQUENCE [LARGE SCALE GENOMIC DNA]</scope>
    <source>
        <strain evidence="7 8">RCC1774</strain>
    </source>
</reference>
<dbReference type="InterPro" id="IPR036097">
    <property type="entry name" value="HisK_dim/P_sf"/>
</dbReference>
<dbReference type="EC" id="2.7.13.3" evidence="2"/>